<dbReference type="RefSeq" id="WP_150094528.1">
    <property type="nucleotide sequence ID" value="NZ_JBFUOH010000082.1"/>
</dbReference>
<dbReference type="GO" id="GO:0004844">
    <property type="term" value="F:uracil DNA N-glycosylase activity"/>
    <property type="evidence" value="ECO:0007669"/>
    <property type="project" value="InterPro"/>
</dbReference>
<evidence type="ECO:0000259" key="10">
    <source>
        <dbReference type="SMART" id="SM00986"/>
    </source>
</evidence>
<evidence type="ECO:0000256" key="9">
    <source>
        <dbReference type="ARBA" id="ARBA00023887"/>
    </source>
</evidence>
<feature type="domain" description="Uracil-DNA glycosylase-like" evidence="10">
    <location>
        <begin position="49"/>
        <end position="216"/>
    </location>
</feature>
<evidence type="ECO:0000256" key="3">
    <source>
        <dbReference type="ARBA" id="ARBA00022763"/>
    </source>
</evidence>
<organism evidence="11 12">
    <name type="scientific">Thiohalocapsa marina</name>
    <dbReference type="NCBI Taxonomy" id="424902"/>
    <lineage>
        <taxon>Bacteria</taxon>
        <taxon>Pseudomonadati</taxon>
        <taxon>Pseudomonadota</taxon>
        <taxon>Gammaproteobacteria</taxon>
        <taxon>Chromatiales</taxon>
        <taxon>Chromatiaceae</taxon>
        <taxon>Thiohalocapsa</taxon>
    </lineage>
</organism>
<keyword evidence="7" id="KW-0234">DNA repair</keyword>
<dbReference type="SMART" id="SM00987">
    <property type="entry name" value="UreE_C"/>
    <property type="match status" value="1"/>
</dbReference>
<evidence type="ECO:0000256" key="7">
    <source>
        <dbReference type="ARBA" id="ARBA00023204"/>
    </source>
</evidence>
<dbReference type="PANTHER" id="PTHR33693:SF3">
    <property type="entry name" value="TYPE-5 URACIL-DNA GLYCOSYLASE"/>
    <property type="match status" value="1"/>
</dbReference>
<dbReference type="CDD" id="cd10031">
    <property type="entry name" value="UDG-F5_TTUDGB_like"/>
    <property type="match status" value="1"/>
</dbReference>
<dbReference type="AlphaFoldDB" id="A0A5M8FF89"/>
<accession>A0A5M8FF89</accession>
<keyword evidence="1" id="KW-0004">4Fe-4S</keyword>
<evidence type="ECO:0000256" key="4">
    <source>
        <dbReference type="ARBA" id="ARBA00022801"/>
    </source>
</evidence>
<dbReference type="SUPFAM" id="SSF52141">
    <property type="entry name" value="Uracil-DNA glycosylase-like"/>
    <property type="match status" value="1"/>
</dbReference>
<keyword evidence="4" id="KW-0378">Hydrolase</keyword>
<dbReference type="InterPro" id="IPR044147">
    <property type="entry name" value="UdgB-like"/>
</dbReference>
<comment type="similarity">
    <text evidence="8">Belongs to the uracil-DNA glycosylase (UDG) superfamily. Type 5 (UDGb) family.</text>
</comment>
<protein>
    <recommendedName>
        <fullName evidence="9">Type-5 uracil-DNA glycosylase</fullName>
    </recommendedName>
</protein>
<proteinExistence type="inferred from homology"/>
<dbReference type="Gene3D" id="3.40.470.10">
    <property type="entry name" value="Uracil-DNA glycosylase-like domain"/>
    <property type="match status" value="1"/>
</dbReference>
<dbReference type="GO" id="GO:0046872">
    <property type="term" value="F:metal ion binding"/>
    <property type="evidence" value="ECO:0007669"/>
    <property type="project" value="UniProtKB-KW"/>
</dbReference>
<dbReference type="SMART" id="SM00986">
    <property type="entry name" value="UDG"/>
    <property type="match status" value="1"/>
</dbReference>
<evidence type="ECO:0000256" key="6">
    <source>
        <dbReference type="ARBA" id="ARBA00023014"/>
    </source>
</evidence>
<keyword evidence="12" id="KW-1185">Reference proteome</keyword>
<dbReference type="GO" id="GO:0033958">
    <property type="term" value="F:DNA-deoxyinosine glycosylase activity"/>
    <property type="evidence" value="ECO:0007669"/>
    <property type="project" value="InterPro"/>
</dbReference>
<evidence type="ECO:0000256" key="2">
    <source>
        <dbReference type="ARBA" id="ARBA00022723"/>
    </source>
</evidence>
<keyword evidence="2" id="KW-0479">Metal-binding</keyword>
<keyword evidence="6" id="KW-0411">Iron-sulfur</keyword>
<dbReference type="EMBL" id="VWXX01000037">
    <property type="protein sequence ID" value="KAA6183044.1"/>
    <property type="molecule type" value="Genomic_DNA"/>
</dbReference>
<sequence>MPRPDNGPSAGEVTHATLFDADCTRCPRLVAFLRQVRARHPSYHARPVPSFGDLGARLLIVGLAPGMHGANRTGRPFTGDFAGILLYRMLHAHGFGALPESVSADDALVLTDCRITNAVKCLPPENKPTTAEVRNCNPFLAAELAAVPAGGVVLALGRLAHNAVLRALGLRQSAYPFAHAAEHLLPDGLRLLDSYHCSRYNTQTRRLTEAMFDAVVARCRALLETSAA</sequence>
<dbReference type="Proteomes" id="UP000322981">
    <property type="component" value="Unassembled WGS sequence"/>
</dbReference>
<dbReference type="Pfam" id="PF03167">
    <property type="entry name" value="UDG"/>
    <property type="match status" value="1"/>
</dbReference>
<evidence type="ECO:0000313" key="11">
    <source>
        <dbReference type="EMBL" id="KAA6183044.1"/>
    </source>
</evidence>
<dbReference type="InterPro" id="IPR036895">
    <property type="entry name" value="Uracil-DNA_glycosylase-like_sf"/>
</dbReference>
<keyword evidence="3" id="KW-0227">DNA damage</keyword>
<evidence type="ECO:0000256" key="1">
    <source>
        <dbReference type="ARBA" id="ARBA00022485"/>
    </source>
</evidence>
<dbReference type="OrthoDB" id="5290748at2"/>
<reference evidence="11 12" key="1">
    <citation type="submission" date="2019-09" db="EMBL/GenBank/DDBJ databases">
        <title>Whole-genome sequence of the purple sulfur bacterium Thiohalocapsa marina DSM 19078.</title>
        <authorList>
            <person name="Kyndt J.A."/>
            <person name="Meyer T.E."/>
        </authorList>
    </citation>
    <scope>NUCLEOTIDE SEQUENCE [LARGE SCALE GENOMIC DNA]</scope>
    <source>
        <strain evidence="11 12">DSM 19078</strain>
    </source>
</reference>
<gene>
    <name evidence="11" type="ORF">F2Q65_16600</name>
</gene>
<dbReference type="PANTHER" id="PTHR33693">
    <property type="entry name" value="TYPE-5 URACIL-DNA GLYCOSYLASE"/>
    <property type="match status" value="1"/>
</dbReference>
<evidence type="ECO:0000256" key="5">
    <source>
        <dbReference type="ARBA" id="ARBA00023004"/>
    </source>
</evidence>
<comment type="caution">
    <text evidence="11">The sequence shown here is derived from an EMBL/GenBank/DDBJ whole genome shotgun (WGS) entry which is preliminary data.</text>
</comment>
<name>A0A5M8FF89_9GAMM</name>
<dbReference type="InterPro" id="IPR051536">
    <property type="entry name" value="UDG_Type-4/5"/>
</dbReference>
<evidence type="ECO:0000256" key="8">
    <source>
        <dbReference type="ARBA" id="ARBA00023779"/>
    </source>
</evidence>
<dbReference type="InterPro" id="IPR005122">
    <property type="entry name" value="Uracil-DNA_glycosylase-like"/>
</dbReference>
<keyword evidence="5" id="KW-0408">Iron</keyword>
<evidence type="ECO:0000313" key="12">
    <source>
        <dbReference type="Proteomes" id="UP000322981"/>
    </source>
</evidence>
<dbReference type="GO" id="GO:0051539">
    <property type="term" value="F:4 iron, 4 sulfur cluster binding"/>
    <property type="evidence" value="ECO:0007669"/>
    <property type="project" value="UniProtKB-KW"/>
</dbReference>
<dbReference type="GO" id="GO:0006284">
    <property type="term" value="P:base-excision repair"/>
    <property type="evidence" value="ECO:0007669"/>
    <property type="project" value="InterPro"/>
</dbReference>